<evidence type="ECO:0000259" key="2">
    <source>
        <dbReference type="Pfam" id="PF02120"/>
    </source>
</evidence>
<sequence length="379" mass="39350">MMLGMLAVGDISLAAMHTRQATAPVPSNVGFTLGDMKMAAFDGVPADELAADVGTAEFASLDALVAQMLAQVVEADAPVSVPPALQDGTHVPSHLMQALEARGETEAAQSGDVAQRAGELGVALRMPQAATPSVALAQHVAVEAAMPGRVGTQVAERVTAERQLSAAPAERVRGAGVDALTQVGASPATTSRLTNDVPFPSATTMVVPEGSLRLGVVVAESAADPAQQVARNTEPTQAQQKLLDALGERLSVQTHQGMRHAVIRLDPYMSGSVRIELRQEAHGMAVHLSATNQEVVRQLQAIGESLRQDLGARNGADVTVQVSASRHGQAEQDASGGRERHARDHGQEHAPGRGLASAGGDGAFEQASRDVARMQKEST</sequence>
<accession>A0ABM9K8H8</accession>
<dbReference type="RefSeq" id="WP_316682103.1">
    <property type="nucleotide sequence ID" value="NZ_CATZLL010000014.1"/>
</dbReference>
<dbReference type="InterPro" id="IPR021136">
    <property type="entry name" value="Flagellar_hook_control-like_C"/>
</dbReference>
<evidence type="ECO:0000256" key="1">
    <source>
        <dbReference type="SAM" id="MobiDB-lite"/>
    </source>
</evidence>
<dbReference type="Pfam" id="PF02120">
    <property type="entry name" value="Flg_hook"/>
    <property type="match status" value="1"/>
</dbReference>
<name>A0ABM9K8H8_9RALS</name>
<gene>
    <name evidence="3" type="ORF">LMG18101_03946</name>
</gene>
<reference evidence="3 4" key="1">
    <citation type="submission" date="2023-07" db="EMBL/GenBank/DDBJ databases">
        <authorList>
            <person name="Peeters C."/>
        </authorList>
    </citation>
    <scope>NUCLEOTIDE SEQUENCE [LARGE SCALE GENOMIC DNA]</scope>
    <source>
        <strain evidence="3 4">LMG 18101</strain>
    </source>
</reference>
<dbReference type="InterPro" id="IPR038610">
    <property type="entry name" value="FliK-like_C_sf"/>
</dbReference>
<dbReference type="EMBL" id="CATZLL010000014">
    <property type="protein sequence ID" value="CAJ0819434.1"/>
    <property type="molecule type" value="Genomic_DNA"/>
</dbReference>
<organism evidence="3 4">
    <name type="scientific">Ralstonia flaminis</name>
    <dbReference type="NCBI Taxonomy" id="3058597"/>
    <lineage>
        <taxon>Bacteria</taxon>
        <taxon>Pseudomonadati</taxon>
        <taxon>Pseudomonadota</taxon>
        <taxon>Betaproteobacteria</taxon>
        <taxon>Burkholderiales</taxon>
        <taxon>Burkholderiaceae</taxon>
        <taxon>Ralstonia</taxon>
    </lineage>
</organism>
<feature type="domain" description="Flagellar hook-length control protein-like C-terminal" evidence="2">
    <location>
        <begin position="248"/>
        <end position="329"/>
    </location>
</feature>
<protein>
    <recommendedName>
        <fullName evidence="2">Flagellar hook-length control protein-like C-terminal domain-containing protein</fullName>
    </recommendedName>
</protein>
<dbReference type="Gene3D" id="3.30.750.140">
    <property type="match status" value="1"/>
</dbReference>
<evidence type="ECO:0000313" key="4">
    <source>
        <dbReference type="Proteomes" id="UP001189757"/>
    </source>
</evidence>
<keyword evidence="4" id="KW-1185">Reference proteome</keyword>
<feature type="compositionally biased region" description="Basic and acidic residues" evidence="1">
    <location>
        <begin position="336"/>
        <end position="351"/>
    </location>
</feature>
<feature type="compositionally biased region" description="Basic and acidic residues" evidence="1">
    <location>
        <begin position="367"/>
        <end position="379"/>
    </location>
</feature>
<evidence type="ECO:0000313" key="3">
    <source>
        <dbReference type="EMBL" id="CAJ0819434.1"/>
    </source>
</evidence>
<feature type="region of interest" description="Disordered" evidence="1">
    <location>
        <begin position="324"/>
        <end position="379"/>
    </location>
</feature>
<proteinExistence type="predicted"/>
<dbReference type="Proteomes" id="UP001189757">
    <property type="component" value="Unassembled WGS sequence"/>
</dbReference>
<comment type="caution">
    <text evidence="3">The sequence shown here is derived from an EMBL/GenBank/DDBJ whole genome shotgun (WGS) entry which is preliminary data.</text>
</comment>